<dbReference type="NCBIfam" id="NF033516">
    <property type="entry name" value="transpos_IS3"/>
    <property type="match status" value="1"/>
</dbReference>
<organism evidence="2 3">
    <name type="scientific">Candidatus Woesebacteria bacterium GW2011_GWD1_38_10</name>
    <dbReference type="NCBI Taxonomy" id="1618592"/>
    <lineage>
        <taxon>Bacteria</taxon>
        <taxon>Candidatus Woeseibacteriota</taxon>
    </lineage>
</organism>
<dbReference type="AlphaFoldDB" id="A0A0G0KCQ8"/>
<dbReference type="Proteomes" id="UP000034366">
    <property type="component" value="Unassembled WGS sequence"/>
</dbReference>
<dbReference type="Pfam" id="PF00665">
    <property type="entry name" value="rve"/>
    <property type="match status" value="1"/>
</dbReference>
<dbReference type="GO" id="GO:0003676">
    <property type="term" value="F:nucleic acid binding"/>
    <property type="evidence" value="ECO:0007669"/>
    <property type="project" value="InterPro"/>
</dbReference>
<dbReference type="InterPro" id="IPR048020">
    <property type="entry name" value="Transpos_IS3"/>
</dbReference>
<dbReference type="PANTHER" id="PTHR46889">
    <property type="entry name" value="TRANSPOSASE INSF FOR INSERTION SEQUENCE IS3B-RELATED"/>
    <property type="match status" value="1"/>
</dbReference>
<feature type="domain" description="Integrase catalytic" evidence="1">
    <location>
        <begin position="61"/>
        <end position="231"/>
    </location>
</feature>
<dbReference type="InterPro" id="IPR025948">
    <property type="entry name" value="HTH-like_dom"/>
</dbReference>
<comment type="caution">
    <text evidence="2">The sequence shown here is derived from an EMBL/GenBank/DDBJ whole genome shotgun (WGS) entry which is preliminary data.</text>
</comment>
<sequence length="237" mass="27855">MNAIDKIYTDLPFYGSRRIQWELGQNHKIQVCRQHVQRLMRMMGIEAVYPKKNTSRENILHAKYPYLLKNITASVINQIWGTDITYIKLECGFAFLAAIIDWYSRYVVAWKLSPTLEMDFCVENLKTALKFATPQIHNSDQGSHFTSPRYTGILSEKEIQISMDGRGRCMDNIFTERLWRTVKYENVYMASYANFAQANAGLKTYFNFYNNQRPHSSLRNQTPSQIYFKDRTILQKN</sequence>
<evidence type="ECO:0000313" key="2">
    <source>
        <dbReference type="EMBL" id="KKQ46914.1"/>
    </source>
</evidence>
<dbReference type="PATRIC" id="fig|1618592.3.peg.862"/>
<dbReference type="GO" id="GO:0015074">
    <property type="term" value="P:DNA integration"/>
    <property type="evidence" value="ECO:0007669"/>
    <property type="project" value="InterPro"/>
</dbReference>
<dbReference type="EMBL" id="LBTW01000064">
    <property type="protein sequence ID" value="KKQ46914.1"/>
    <property type="molecule type" value="Genomic_DNA"/>
</dbReference>
<proteinExistence type="predicted"/>
<evidence type="ECO:0000259" key="1">
    <source>
        <dbReference type="PROSITE" id="PS50994"/>
    </source>
</evidence>
<dbReference type="InterPro" id="IPR012337">
    <property type="entry name" value="RNaseH-like_sf"/>
</dbReference>
<dbReference type="InterPro" id="IPR050900">
    <property type="entry name" value="Transposase_IS3/IS150/IS904"/>
</dbReference>
<dbReference type="Gene3D" id="3.30.420.10">
    <property type="entry name" value="Ribonuclease H-like superfamily/Ribonuclease H"/>
    <property type="match status" value="1"/>
</dbReference>
<dbReference type="Pfam" id="PF13333">
    <property type="entry name" value="rve_2"/>
    <property type="match status" value="1"/>
</dbReference>
<dbReference type="InterPro" id="IPR036397">
    <property type="entry name" value="RNaseH_sf"/>
</dbReference>
<dbReference type="PROSITE" id="PS50994">
    <property type="entry name" value="INTEGRASE"/>
    <property type="match status" value="1"/>
</dbReference>
<reference evidence="2 3" key="1">
    <citation type="journal article" date="2015" name="Nature">
        <title>rRNA introns, odd ribosomes, and small enigmatic genomes across a large radiation of phyla.</title>
        <authorList>
            <person name="Brown C.T."/>
            <person name="Hug L.A."/>
            <person name="Thomas B.C."/>
            <person name="Sharon I."/>
            <person name="Castelle C.J."/>
            <person name="Singh A."/>
            <person name="Wilkins M.J."/>
            <person name="Williams K.H."/>
            <person name="Banfield J.F."/>
        </authorList>
    </citation>
    <scope>NUCLEOTIDE SEQUENCE [LARGE SCALE GENOMIC DNA]</scope>
</reference>
<protein>
    <submittedName>
        <fullName evidence="2">Integrase catalytic subunit</fullName>
    </submittedName>
</protein>
<evidence type="ECO:0000313" key="3">
    <source>
        <dbReference type="Proteomes" id="UP000034366"/>
    </source>
</evidence>
<dbReference type="InterPro" id="IPR001584">
    <property type="entry name" value="Integrase_cat-core"/>
</dbReference>
<dbReference type="Pfam" id="PF13276">
    <property type="entry name" value="HTH_21"/>
    <property type="match status" value="1"/>
</dbReference>
<name>A0A0G0KCQ8_9BACT</name>
<dbReference type="PANTHER" id="PTHR46889:SF7">
    <property type="entry name" value="TRANSPOSASE FOR INSERTION SEQUENCE ELEMENT IS904"/>
    <property type="match status" value="1"/>
</dbReference>
<dbReference type="SUPFAM" id="SSF53098">
    <property type="entry name" value="Ribonuclease H-like"/>
    <property type="match status" value="1"/>
</dbReference>
<gene>
    <name evidence="2" type="ORF">US67_C0064G0005</name>
</gene>
<accession>A0A0G0KCQ8</accession>